<evidence type="ECO:0000256" key="6">
    <source>
        <dbReference type="ARBA" id="ARBA00039449"/>
    </source>
</evidence>
<dbReference type="GO" id="GO:0032259">
    <property type="term" value="P:methylation"/>
    <property type="evidence" value="ECO:0007669"/>
    <property type="project" value="UniProtKB-KW"/>
</dbReference>
<comment type="catalytic activity">
    <reaction evidence="10">
        <text>N-terminal L-alanyl-L-prolyl-L-lysyl-[protein] + 3 S-adenosyl-L-methionine = N-terminal N,N,N-trimethyl-L-alanyl-L-prolyl-L-lysyl-[protein] + 3 S-adenosyl-L-homocysteine + 3 H(+)</text>
        <dbReference type="Rhea" id="RHEA:54712"/>
        <dbReference type="Rhea" id="RHEA-COMP:13785"/>
        <dbReference type="Rhea" id="RHEA-COMP:13971"/>
        <dbReference type="ChEBI" id="CHEBI:15378"/>
        <dbReference type="ChEBI" id="CHEBI:57856"/>
        <dbReference type="ChEBI" id="CHEBI:59789"/>
        <dbReference type="ChEBI" id="CHEBI:138057"/>
        <dbReference type="ChEBI" id="CHEBI:138315"/>
        <dbReference type="EC" id="2.1.1.244"/>
    </reaction>
</comment>
<keyword evidence="2 14" id="KW-0489">Methyltransferase</keyword>
<dbReference type="OrthoDB" id="1298661at2759"/>
<feature type="binding site" evidence="12">
    <location>
        <position position="138"/>
    </location>
    <ligand>
        <name>S-adenosyl-L-methionine</name>
        <dbReference type="ChEBI" id="CHEBI:59789"/>
    </ligand>
</feature>
<dbReference type="GO" id="GO:0005829">
    <property type="term" value="C:cytosol"/>
    <property type="evidence" value="ECO:0007669"/>
    <property type="project" value="EnsemblFungi"/>
</dbReference>
<dbReference type="AlphaFoldDB" id="A0A194URK4"/>
<accession>A0A194URK4</accession>
<reference evidence="15" key="1">
    <citation type="submission" date="2014-12" db="EMBL/GenBank/DDBJ databases">
        <title>Genome Sequence of Valsa Canker Pathogens Uncovers a Specific Adaption of Colonization on Woody Bark.</title>
        <authorList>
            <person name="Yin Z."/>
            <person name="Liu H."/>
            <person name="Gao X."/>
            <person name="Li Z."/>
            <person name="Song N."/>
            <person name="Ke X."/>
            <person name="Dai Q."/>
            <person name="Wu Y."/>
            <person name="Sun Y."/>
            <person name="Xu J.-R."/>
            <person name="Kang Z.K."/>
            <person name="Wang L."/>
            <person name="Huang L."/>
        </authorList>
    </citation>
    <scope>NUCLEOTIDE SEQUENCE [LARGE SCALE GENOMIC DNA]</scope>
    <source>
        <strain evidence="15">SXYL134</strain>
    </source>
</reference>
<dbReference type="EMBL" id="KN714673">
    <property type="protein sequence ID" value="KUI54337.1"/>
    <property type="molecule type" value="Genomic_DNA"/>
</dbReference>
<dbReference type="EC" id="2.1.1.244" evidence="5"/>
<evidence type="ECO:0000256" key="11">
    <source>
        <dbReference type="ARBA" id="ARBA00082558"/>
    </source>
</evidence>
<dbReference type="PANTHER" id="PTHR12753">
    <property type="entry name" value="AD-003 - RELATED"/>
    <property type="match status" value="1"/>
</dbReference>
<evidence type="ECO:0000256" key="8">
    <source>
        <dbReference type="ARBA" id="ARBA00047306"/>
    </source>
</evidence>
<evidence type="ECO:0000313" key="14">
    <source>
        <dbReference type="EMBL" id="KUI54337.1"/>
    </source>
</evidence>
<keyword evidence="4 12" id="KW-0949">S-adenosyl-L-methionine</keyword>
<dbReference type="GO" id="GO:0071885">
    <property type="term" value="F:N-terminal protein N-methyltransferase activity"/>
    <property type="evidence" value="ECO:0007669"/>
    <property type="project" value="UniProtKB-EC"/>
</dbReference>
<organism evidence="14 15">
    <name type="scientific">Cytospora mali</name>
    <name type="common">Apple Valsa canker fungus</name>
    <name type="synonym">Valsa mali</name>
    <dbReference type="NCBI Taxonomy" id="578113"/>
    <lineage>
        <taxon>Eukaryota</taxon>
        <taxon>Fungi</taxon>
        <taxon>Dikarya</taxon>
        <taxon>Ascomycota</taxon>
        <taxon>Pezizomycotina</taxon>
        <taxon>Sordariomycetes</taxon>
        <taxon>Sordariomycetidae</taxon>
        <taxon>Diaporthales</taxon>
        <taxon>Cytosporaceae</taxon>
        <taxon>Cytospora</taxon>
    </lineage>
</organism>
<dbReference type="PANTHER" id="PTHR12753:SF0">
    <property type="entry name" value="ALPHA N-TERMINAL PROTEIN METHYLTRANSFERASE 1"/>
    <property type="match status" value="1"/>
</dbReference>
<evidence type="ECO:0000256" key="1">
    <source>
        <dbReference type="ARBA" id="ARBA00009059"/>
    </source>
</evidence>
<evidence type="ECO:0000256" key="13">
    <source>
        <dbReference type="SAM" id="MobiDB-lite"/>
    </source>
</evidence>
<evidence type="ECO:0000256" key="3">
    <source>
        <dbReference type="ARBA" id="ARBA00022679"/>
    </source>
</evidence>
<evidence type="ECO:0000256" key="10">
    <source>
        <dbReference type="ARBA" id="ARBA00048167"/>
    </source>
</evidence>
<sequence>MSEQESQTPGDAPDSKISGEDGRSYWQNIDADVNGMLGGFPYVSKVDLQGSRNFLAKLGIGSKEGLRKISAALEGGAGIGRITEGLLLSIAAEVDIIEPIAKFTEELAKKSGVRQVLNVGLEEWQPSEGVQYDLIWNQWCVGHLTDEQLVQYLERCKTVLTPGDGLIVVKENTSTSGMDLFDDEDSSVTRTDKKFQDIFKKAGLKLVKAETARGFPKELFPVRIYALKPQE</sequence>
<keyword evidence="15" id="KW-1185">Reference proteome</keyword>
<dbReference type="Pfam" id="PF05891">
    <property type="entry name" value="Methyltransf_PK"/>
    <property type="match status" value="1"/>
</dbReference>
<feature type="binding site" evidence="12">
    <location>
        <position position="76"/>
    </location>
    <ligand>
        <name>S-adenosyl-L-methionine</name>
        <dbReference type="ChEBI" id="CHEBI:59789"/>
    </ligand>
</feature>
<dbReference type="SUPFAM" id="SSF53335">
    <property type="entry name" value="S-adenosyl-L-methionine-dependent methyltransferases"/>
    <property type="match status" value="1"/>
</dbReference>
<name>A0A194URK4_CYTMA</name>
<evidence type="ECO:0000256" key="9">
    <source>
        <dbReference type="ARBA" id="ARBA00047885"/>
    </source>
</evidence>
<evidence type="ECO:0000256" key="12">
    <source>
        <dbReference type="PIRSR" id="PIRSR016958-1"/>
    </source>
</evidence>
<evidence type="ECO:0000256" key="4">
    <source>
        <dbReference type="ARBA" id="ARBA00022691"/>
    </source>
</evidence>
<dbReference type="STRING" id="694573.A0A194URK4"/>
<dbReference type="CDD" id="cd02440">
    <property type="entry name" value="AdoMet_MTases"/>
    <property type="match status" value="1"/>
</dbReference>
<dbReference type="InterPro" id="IPR029063">
    <property type="entry name" value="SAM-dependent_MTases_sf"/>
</dbReference>
<proteinExistence type="inferred from homology"/>
<comment type="similarity">
    <text evidence="1">Belongs to the methyltransferase superfamily. NTM1 family.</text>
</comment>
<evidence type="ECO:0000256" key="5">
    <source>
        <dbReference type="ARBA" id="ARBA00039112"/>
    </source>
</evidence>
<dbReference type="GO" id="GO:0002181">
    <property type="term" value="P:cytoplasmic translation"/>
    <property type="evidence" value="ECO:0007669"/>
    <property type="project" value="EnsemblFungi"/>
</dbReference>
<comment type="catalytic activity">
    <reaction evidence="8">
        <text>N-terminal L-seryl-L-prolyl-L-lysyl-[protein] + 3 S-adenosyl-L-methionine = N-terminal N,N,N-trimethyl-L-seryl-L-prolyl-L-lysyl-[protein] + 3 S-adenosyl-L-homocysteine + 3 H(+)</text>
        <dbReference type="Rhea" id="RHEA:54724"/>
        <dbReference type="Rhea" id="RHEA-COMP:13789"/>
        <dbReference type="Rhea" id="RHEA-COMP:13973"/>
        <dbReference type="ChEBI" id="CHEBI:15378"/>
        <dbReference type="ChEBI" id="CHEBI:57856"/>
        <dbReference type="ChEBI" id="CHEBI:59789"/>
        <dbReference type="ChEBI" id="CHEBI:138061"/>
        <dbReference type="ChEBI" id="CHEBI:138317"/>
        <dbReference type="EC" id="2.1.1.244"/>
    </reaction>
</comment>
<dbReference type="Gene3D" id="3.40.50.150">
    <property type="entry name" value="Vaccinia Virus protein VP39"/>
    <property type="match status" value="1"/>
</dbReference>
<gene>
    <name evidence="14" type="ORF">VP1G_01820</name>
</gene>
<protein>
    <recommendedName>
        <fullName evidence="6">Alpha N-terminal protein methyltransferase 1</fullName>
        <ecNumber evidence="5">2.1.1.244</ecNumber>
    </recommendedName>
    <alternativeName>
        <fullName evidence="11">Translation associated element 1</fullName>
    </alternativeName>
    <alternativeName>
        <fullName evidence="7">X-Pro-Lys N-terminal protein methyltransferase 1</fullName>
    </alternativeName>
</protein>
<dbReference type="FunFam" id="3.40.50.150:FF:000025">
    <property type="entry name" value="N-terminal Xaa-Pro-Lys N-methyltransferase 1"/>
    <property type="match status" value="1"/>
</dbReference>
<evidence type="ECO:0000256" key="7">
    <source>
        <dbReference type="ARBA" id="ARBA00043129"/>
    </source>
</evidence>
<dbReference type="PIRSF" id="PIRSF016958">
    <property type="entry name" value="DUF858_MeTrfase_lik"/>
    <property type="match status" value="1"/>
</dbReference>
<comment type="catalytic activity">
    <reaction evidence="9">
        <text>N-terminal L-prolyl-L-prolyl-L-lysyl-[protein] + 2 S-adenosyl-L-methionine = N-terminal N,N-dimethyl-L-prolyl-L-prolyl-L-lysyl-[protein] + 2 S-adenosyl-L-homocysteine + 2 H(+)</text>
        <dbReference type="Rhea" id="RHEA:54736"/>
        <dbReference type="Rhea" id="RHEA-COMP:13787"/>
        <dbReference type="Rhea" id="RHEA-COMP:13974"/>
        <dbReference type="ChEBI" id="CHEBI:15378"/>
        <dbReference type="ChEBI" id="CHEBI:57856"/>
        <dbReference type="ChEBI" id="CHEBI:59789"/>
        <dbReference type="ChEBI" id="CHEBI:138059"/>
        <dbReference type="ChEBI" id="CHEBI:138318"/>
        <dbReference type="EC" id="2.1.1.244"/>
    </reaction>
</comment>
<evidence type="ECO:0000313" key="15">
    <source>
        <dbReference type="Proteomes" id="UP000078576"/>
    </source>
</evidence>
<feature type="region of interest" description="Disordered" evidence="13">
    <location>
        <begin position="1"/>
        <end position="21"/>
    </location>
</feature>
<feature type="binding site" evidence="12">
    <location>
        <position position="81"/>
    </location>
    <ligand>
        <name>S-adenosyl-L-methionine</name>
        <dbReference type="ChEBI" id="CHEBI:59789"/>
    </ligand>
</feature>
<evidence type="ECO:0000256" key="2">
    <source>
        <dbReference type="ARBA" id="ARBA00022603"/>
    </source>
</evidence>
<keyword evidence="3" id="KW-0808">Transferase</keyword>
<dbReference type="InterPro" id="IPR008576">
    <property type="entry name" value="MeTrfase_NTM1"/>
</dbReference>
<dbReference type="Proteomes" id="UP000078576">
    <property type="component" value="Unassembled WGS sequence"/>
</dbReference>